<reference evidence="3 4" key="1">
    <citation type="submission" date="2018-03" db="EMBL/GenBank/DDBJ databases">
        <title>Genome sequence of the symbiotic type strain Mesorhizobium helmanticense CSLC115NT isolated from Lotus corniculatus nodules.</title>
        <authorList>
            <person name="Sannazzaro A.I."/>
            <person name="Torres Tejerizo G.A."/>
            <person name="Dip D."/>
            <person name="Caballero M."/>
            <person name="Pistorio M."/>
            <person name="Estrella M.J."/>
        </authorList>
    </citation>
    <scope>NUCLEOTIDE SEQUENCE [LARGE SCALE GENOMIC DNA]</scope>
    <source>
        <strain evidence="3 4">CSLC115N</strain>
    </source>
</reference>
<dbReference type="Proteomes" id="UP000240259">
    <property type="component" value="Unassembled WGS sequence"/>
</dbReference>
<dbReference type="OrthoDB" id="4174975at2"/>
<feature type="transmembrane region" description="Helical" evidence="1">
    <location>
        <begin position="148"/>
        <end position="167"/>
    </location>
</feature>
<dbReference type="Pfam" id="PF14219">
    <property type="entry name" value="DUF4328"/>
    <property type="match status" value="1"/>
</dbReference>
<evidence type="ECO:0000259" key="2">
    <source>
        <dbReference type="Pfam" id="PF14219"/>
    </source>
</evidence>
<proteinExistence type="predicted"/>
<dbReference type="EMBL" id="PZJX01000028">
    <property type="protein sequence ID" value="PTE09573.1"/>
    <property type="molecule type" value="Genomic_DNA"/>
</dbReference>
<sequence length="231" mass="25448">MGIFRNFSISTTWVVRLLWIGILVDTIAVLSGLSELWLLSDIESGSYDYDLAAAANRNDLRQGAIGIIQLVLYVAQAVTILAWIRLANKNIRLLGAKDMEFTPGWAIGWYFIPIANLWKPYQAMSEIWRASSGSPDWKSDETSGSLPGWWFAWLVANVLGRLSFKLTMNAEELPELKNASIALTAADVAGIVLSLLFLEVVKEIYRRQTAWPAASALRAQDSAGLAAGDTV</sequence>
<dbReference type="AlphaFoldDB" id="A0A2T4IVI4"/>
<keyword evidence="4" id="KW-1185">Reference proteome</keyword>
<feature type="transmembrane region" description="Helical" evidence="1">
    <location>
        <begin position="12"/>
        <end position="33"/>
    </location>
</feature>
<keyword evidence="1" id="KW-0472">Membrane</keyword>
<evidence type="ECO:0000313" key="4">
    <source>
        <dbReference type="Proteomes" id="UP000240259"/>
    </source>
</evidence>
<keyword evidence="1" id="KW-0812">Transmembrane</keyword>
<protein>
    <recommendedName>
        <fullName evidence="2">DUF4328 domain-containing protein</fullName>
    </recommendedName>
</protein>
<feature type="domain" description="DUF4328" evidence="2">
    <location>
        <begin position="52"/>
        <end position="205"/>
    </location>
</feature>
<evidence type="ECO:0000313" key="3">
    <source>
        <dbReference type="EMBL" id="PTE09573.1"/>
    </source>
</evidence>
<feature type="transmembrane region" description="Helical" evidence="1">
    <location>
        <begin position="64"/>
        <end position="84"/>
    </location>
</feature>
<comment type="caution">
    <text evidence="3">The sequence shown here is derived from an EMBL/GenBank/DDBJ whole genome shotgun (WGS) entry which is preliminary data.</text>
</comment>
<name>A0A2T4IVI4_9HYPH</name>
<dbReference type="RefSeq" id="WP_107650071.1">
    <property type="nucleotide sequence ID" value="NZ_PZJX01000028.1"/>
</dbReference>
<evidence type="ECO:0000256" key="1">
    <source>
        <dbReference type="SAM" id="Phobius"/>
    </source>
</evidence>
<organism evidence="3 4">
    <name type="scientific">Mesorhizobium helmanticense</name>
    <dbReference type="NCBI Taxonomy" id="1776423"/>
    <lineage>
        <taxon>Bacteria</taxon>
        <taxon>Pseudomonadati</taxon>
        <taxon>Pseudomonadota</taxon>
        <taxon>Alphaproteobacteria</taxon>
        <taxon>Hyphomicrobiales</taxon>
        <taxon>Phyllobacteriaceae</taxon>
        <taxon>Mesorhizobium</taxon>
    </lineage>
</organism>
<accession>A0A2T4IVI4</accession>
<feature type="transmembrane region" description="Helical" evidence="1">
    <location>
        <begin position="179"/>
        <end position="198"/>
    </location>
</feature>
<gene>
    <name evidence="3" type="ORF">C9427_15945</name>
</gene>
<keyword evidence="1" id="KW-1133">Transmembrane helix</keyword>
<dbReference type="InterPro" id="IPR025565">
    <property type="entry name" value="DUF4328"/>
</dbReference>